<name>A0A0E9U0L1_ANGAN</name>
<reference evidence="2" key="1">
    <citation type="submission" date="2014-11" db="EMBL/GenBank/DDBJ databases">
        <authorList>
            <person name="Amaro Gonzalez C."/>
        </authorList>
    </citation>
    <scope>NUCLEOTIDE SEQUENCE</scope>
</reference>
<protein>
    <submittedName>
        <fullName evidence="2">Uncharacterized protein</fullName>
    </submittedName>
</protein>
<proteinExistence type="predicted"/>
<accession>A0A0E9U0L1</accession>
<reference evidence="2" key="2">
    <citation type="journal article" date="2015" name="Fish Shellfish Immunol.">
        <title>Early steps in the European eel (Anguilla anguilla)-Vibrio vulnificus interaction in the gills: Role of the RtxA13 toxin.</title>
        <authorList>
            <person name="Callol A."/>
            <person name="Pajuelo D."/>
            <person name="Ebbesson L."/>
            <person name="Teles M."/>
            <person name="MacKenzie S."/>
            <person name="Amaro C."/>
        </authorList>
    </citation>
    <scope>NUCLEOTIDE SEQUENCE</scope>
</reference>
<feature type="region of interest" description="Disordered" evidence="1">
    <location>
        <begin position="100"/>
        <end position="121"/>
    </location>
</feature>
<dbReference type="EMBL" id="GBXM01049320">
    <property type="protein sequence ID" value="JAH59257.1"/>
    <property type="molecule type" value="Transcribed_RNA"/>
</dbReference>
<organism evidence="2">
    <name type="scientific">Anguilla anguilla</name>
    <name type="common">European freshwater eel</name>
    <name type="synonym">Muraena anguilla</name>
    <dbReference type="NCBI Taxonomy" id="7936"/>
    <lineage>
        <taxon>Eukaryota</taxon>
        <taxon>Metazoa</taxon>
        <taxon>Chordata</taxon>
        <taxon>Craniata</taxon>
        <taxon>Vertebrata</taxon>
        <taxon>Euteleostomi</taxon>
        <taxon>Actinopterygii</taxon>
        <taxon>Neopterygii</taxon>
        <taxon>Teleostei</taxon>
        <taxon>Anguilliformes</taxon>
        <taxon>Anguillidae</taxon>
        <taxon>Anguilla</taxon>
    </lineage>
</organism>
<dbReference type="AlphaFoldDB" id="A0A0E9U0L1"/>
<evidence type="ECO:0000313" key="2">
    <source>
        <dbReference type="EMBL" id="JAH59257.1"/>
    </source>
</evidence>
<sequence>MPLRGAARRAQVDRHGRSHCFGCQLVGLQIPRVPLGQGEEEQGEHHTYRHSTELQEAYVTSRHHLREEEVVHVAEGEKSEAEEKEASALPPVRCIVVPQHQHWQPNHHQHTQEQVQCRQTQ</sequence>
<evidence type="ECO:0000256" key="1">
    <source>
        <dbReference type="SAM" id="MobiDB-lite"/>
    </source>
</evidence>